<name>A0A0L0GD65_9EUKA</name>
<evidence type="ECO:0000313" key="1">
    <source>
        <dbReference type="EMBL" id="KNC86957.1"/>
    </source>
</evidence>
<dbReference type="InterPro" id="IPR012340">
    <property type="entry name" value="NA-bd_OB-fold"/>
</dbReference>
<organism evidence="1 2">
    <name type="scientific">Sphaeroforma arctica JP610</name>
    <dbReference type="NCBI Taxonomy" id="667725"/>
    <lineage>
        <taxon>Eukaryota</taxon>
        <taxon>Ichthyosporea</taxon>
        <taxon>Ichthyophonida</taxon>
        <taxon>Sphaeroforma</taxon>
    </lineage>
</organism>
<dbReference type="AlphaFoldDB" id="A0A0L0GD65"/>
<dbReference type="Proteomes" id="UP000054560">
    <property type="component" value="Unassembled WGS sequence"/>
</dbReference>
<accession>A0A0L0GD65</accession>
<sequence length="151" mass="16605">MRMPLAQLPPKARELNVHGVVSWVGSCQTSSTGECYRQLSVVDETVRHAMWDNAALKVMLFFKQRAAMLGDGLKVHTWGSAGTCLVMESAMVALSDNLYNGKPQLKKSGKAFRWVYFPMPTRPIAFGASGSVMMCPSTVVQGPSKCKLHRL</sequence>
<dbReference type="PROSITE" id="PS51257">
    <property type="entry name" value="PROKAR_LIPOPROTEIN"/>
    <property type="match status" value="1"/>
</dbReference>
<protein>
    <submittedName>
        <fullName evidence="1">Uncharacterized protein</fullName>
    </submittedName>
</protein>
<keyword evidence="2" id="KW-1185">Reference proteome</keyword>
<dbReference type="RefSeq" id="XP_014160859.1">
    <property type="nucleotide sequence ID" value="XM_014305384.1"/>
</dbReference>
<reference evidence="1 2" key="1">
    <citation type="submission" date="2011-02" db="EMBL/GenBank/DDBJ databases">
        <title>The Genome Sequence of Sphaeroforma arctica JP610.</title>
        <authorList>
            <consortium name="The Broad Institute Genome Sequencing Platform"/>
            <person name="Russ C."/>
            <person name="Cuomo C."/>
            <person name="Young S.K."/>
            <person name="Zeng Q."/>
            <person name="Gargeya S."/>
            <person name="Alvarado L."/>
            <person name="Berlin A."/>
            <person name="Chapman S.B."/>
            <person name="Chen Z."/>
            <person name="Freedman E."/>
            <person name="Gellesch M."/>
            <person name="Goldberg J."/>
            <person name="Griggs A."/>
            <person name="Gujja S."/>
            <person name="Heilman E."/>
            <person name="Heiman D."/>
            <person name="Howarth C."/>
            <person name="Mehta T."/>
            <person name="Neiman D."/>
            <person name="Pearson M."/>
            <person name="Roberts A."/>
            <person name="Saif S."/>
            <person name="Shea T."/>
            <person name="Shenoy N."/>
            <person name="Sisk P."/>
            <person name="Stolte C."/>
            <person name="Sykes S."/>
            <person name="White J."/>
            <person name="Yandava C."/>
            <person name="Burger G."/>
            <person name="Gray M.W."/>
            <person name="Holland P.W.H."/>
            <person name="King N."/>
            <person name="Lang F.B.F."/>
            <person name="Roger A.J."/>
            <person name="Ruiz-Trillo I."/>
            <person name="Haas B."/>
            <person name="Nusbaum C."/>
            <person name="Birren B."/>
        </authorList>
    </citation>
    <scope>NUCLEOTIDE SEQUENCE [LARGE SCALE GENOMIC DNA]</scope>
    <source>
        <strain evidence="1 2">JP610</strain>
    </source>
</reference>
<dbReference type="EMBL" id="KQ241628">
    <property type="protein sequence ID" value="KNC86957.1"/>
    <property type="molecule type" value="Genomic_DNA"/>
</dbReference>
<dbReference type="Gene3D" id="2.40.50.140">
    <property type="entry name" value="Nucleic acid-binding proteins"/>
    <property type="match status" value="1"/>
</dbReference>
<gene>
    <name evidence="1" type="ORF">SARC_00908</name>
</gene>
<dbReference type="OrthoDB" id="2186770at2759"/>
<proteinExistence type="predicted"/>
<dbReference type="GeneID" id="25901412"/>
<evidence type="ECO:0000313" key="2">
    <source>
        <dbReference type="Proteomes" id="UP000054560"/>
    </source>
</evidence>